<dbReference type="PANTHER" id="PTHR43586:SF8">
    <property type="entry name" value="CYSTEINE DESULFURASE 1, CHLOROPLASTIC"/>
    <property type="match status" value="1"/>
</dbReference>
<evidence type="ECO:0000256" key="1">
    <source>
        <dbReference type="ARBA" id="ARBA00001933"/>
    </source>
</evidence>
<reference evidence="4" key="1">
    <citation type="submission" date="2022-08" db="EMBL/GenBank/DDBJ databases">
        <title>Complete genome of Mycoplasma iguanae type strain 2327.</title>
        <authorList>
            <person name="Spergser J."/>
        </authorList>
    </citation>
    <scope>NUCLEOTIDE SEQUENCE</scope>
    <source>
        <strain evidence="4">2327</strain>
    </source>
</reference>
<dbReference type="Gene3D" id="3.90.1150.10">
    <property type="entry name" value="Aspartate Aminotransferase, domain 1"/>
    <property type="match status" value="1"/>
</dbReference>
<dbReference type="InterPro" id="IPR015421">
    <property type="entry name" value="PyrdxlP-dep_Trfase_major"/>
</dbReference>
<dbReference type="PANTHER" id="PTHR43586">
    <property type="entry name" value="CYSTEINE DESULFURASE"/>
    <property type="match status" value="1"/>
</dbReference>
<comment type="cofactor">
    <cofactor evidence="1">
        <name>pyridoxal 5'-phosphate</name>
        <dbReference type="ChEBI" id="CHEBI:597326"/>
    </cofactor>
</comment>
<dbReference type="GO" id="GO:0008483">
    <property type="term" value="F:transaminase activity"/>
    <property type="evidence" value="ECO:0007669"/>
    <property type="project" value="UniProtKB-KW"/>
</dbReference>
<dbReference type="SUPFAM" id="SSF53383">
    <property type="entry name" value="PLP-dependent transferases"/>
    <property type="match status" value="1"/>
</dbReference>
<accession>A0ABY5R920</accession>
<dbReference type="InterPro" id="IPR000192">
    <property type="entry name" value="Aminotrans_V_dom"/>
</dbReference>
<keyword evidence="4" id="KW-0808">Transferase</keyword>
<evidence type="ECO:0000259" key="3">
    <source>
        <dbReference type="Pfam" id="PF00266"/>
    </source>
</evidence>
<evidence type="ECO:0000256" key="2">
    <source>
        <dbReference type="ARBA" id="ARBA00022898"/>
    </source>
</evidence>
<dbReference type="Proteomes" id="UP001059252">
    <property type="component" value="Chromosome"/>
</dbReference>
<dbReference type="EMBL" id="CP102734">
    <property type="protein sequence ID" value="UVD81944.1"/>
    <property type="molecule type" value="Genomic_DNA"/>
</dbReference>
<feature type="domain" description="Aminotransferase class V" evidence="3">
    <location>
        <begin position="15"/>
        <end position="369"/>
    </location>
</feature>
<gene>
    <name evidence="4" type="ORF">NV226_01400</name>
</gene>
<proteinExistence type="predicted"/>
<sequence length="386" mass="43140">MKDYRHLFPMAEKITYLDNSALVLKPISVIEAGNDFYTNYSISPRTADSRLGIEVNQKIEETRAMTADLIDGYPEEIIFTSGTTESLNLFAQMSQQFLKEDDEILISSYNHSSNIIPWIEVAKNTKSKIIYSENILEDINSKTKIVTLSQVTNNINQFFDMDAIYQKVQENGAILINDAAQAVAHEKITFENSDIIAFSANKLYGPTGLGVLAIKKELLQLLKPTKFGGGAVNEIIDSNQWTAKEGVKAFEPGTINIAAVWQFHAAIKFFTEIGLDYVQEKLSSIAKYLYDQLSKIQNVEIASKRGDFLTLFNIKGFNSQDIASYLGHKDIYVRAGTFCSKLIPYITQRSSFVRISLAIYNNKSDIDTLIKAIKEGLGGGFLDAIL</sequence>
<keyword evidence="2" id="KW-0663">Pyridoxal phosphate</keyword>
<keyword evidence="4" id="KW-0032">Aminotransferase</keyword>
<keyword evidence="5" id="KW-1185">Reference proteome</keyword>
<name>A0ABY5R920_9MOLU</name>
<evidence type="ECO:0000313" key="5">
    <source>
        <dbReference type="Proteomes" id="UP001059252"/>
    </source>
</evidence>
<protein>
    <submittedName>
        <fullName evidence="4">Aminotransferase class V-fold PLP-dependent enzyme</fullName>
    </submittedName>
</protein>
<organism evidence="4 5">
    <name type="scientific">Mycoplasma iguanae</name>
    <dbReference type="NCBI Taxonomy" id="292461"/>
    <lineage>
        <taxon>Bacteria</taxon>
        <taxon>Bacillati</taxon>
        <taxon>Mycoplasmatota</taxon>
        <taxon>Mollicutes</taxon>
        <taxon>Mycoplasmataceae</taxon>
        <taxon>Mycoplasma</taxon>
    </lineage>
</organism>
<dbReference type="Gene3D" id="3.40.640.10">
    <property type="entry name" value="Type I PLP-dependent aspartate aminotransferase-like (Major domain)"/>
    <property type="match status" value="1"/>
</dbReference>
<dbReference type="RefSeq" id="WP_258211118.1">
    <property type="nucleotide sequence ID" value="NZ_CP102734.1"/>
</dbReference>
<dbReference type="InterPro" id="IPR015424">
    <property type="entry name" value="PyrdxlP-dep_Trfase"/>
</dbReference>
<evidence type="ECO:0000313" key="4">
    <source>
        <dbReference type="EMBL" id="UVD81944.1"/>
    </source>
</evidence>
<dbReference type="InterPro" id="IPR015422">
    <property type="entry name" value="PyrdxlP-dep_Trfase_small"/>
</dbReference>
<dbReference type="Pfam" id="PF00266">
    <property type="entry name" value="Aminotran_5"/>
    <property type="match status" value="1"/>
</dbReference>